<name>A0A1D6DYZ0_MAIZE</name>
<organism evidence="1">
    <name type="scientific">Zea mays</name>
    <name type="common">Maize</name>
    <dbReference type="NCBI Taxonomy" id="4577"/>
    <lineage>
        <taxon>Eukaryota</taxon>
        <taxon>Viridiplantae</taxon>
        <taxon>Streptophyta</taxon>
        <taxon>Embryophyta</taxon>
        <taxon>Tracheophyta</taxon>
        <taxon>Spermatophyta</taxon>
        <taxon>Magnoliopsida</taxon>
        <taxon>Liliopsida</taxon>
        <taxon>Poales</taxon>
        <taxon>Poaceae</taxon>
        <taxon>PACMAD clade</taxon>
        <taxon>Panicoideae</taxon>
        <taxon>Andropogonodae</taxon>
        <taxon>Andropogoneae</taxon>
        <taxon>Tripsacinae</taxon>
        <taxon>Zea</taxon>
    </lineage>
</organism>
<dbReference type="AlphaFoldDB" id="A0A1D6DYZ0"/>
<evidence type="ECO:0000313" key="1">
    <source>
        <dbReference type="EMBL" id="ONM13766.1"/>
    </source>
</evidence>
<sequence length="26" mass="2894">MATPLHLHFVLELGRCTPMPSRCLGL</sequence>
<accession>A0A1D6DYZ0</accession>
<dbReference type="EMBL" id="CM007648">
    <property type="protein sequence ID" value="ONM13766.1"/>
    <property type="molecule type" value="Genomic_DNA"/>
</dbReference>
<protein>
    <submittedName>
        <fullName evidence="1">Nitrate-induced NOI protein</fullName>
    </submittedName>
</protein>
<reference evidence="1" key="1">
    <citation type="submission" date="2015-12" db="EMBL/GenBank/DDBJ databases">
        <title>Update maize B73 reference genome by single molecule sequencing technologies.</title>
        <authorList>
            <consortium name="Maize Genome Sequencing Project"/>
            <person name="Ware D."/>
        </authorList>
    </citation>
    <scope>NUCLEOTIDE SEQUENCE [LARGE SCALE GENOMIC DNA]</scope>
    <source>
        <tissue evidence="1">Seedling</tissue>
    </source>
</reference>
<proteinExistence type="predicted"/>
<gene>
    <name evidence="1" type="ORF">ZEAMMB73_Zm00001d002271</name>
</gene>